<keyword evidence="2" id="KW-1185">Reference proteome</keyword>
<dbReference type="RefSeq" id="WP_259508383.1">
    <property type="nucleotide sequence ID" value="NZ_JANLCM010000002.1"/>
</dbReference>
<accession>A0ABT2GRX9</accession>
<dbReference type="EMBL" id="JANLCM010000002">
    <property type="protein sequence ID" value="MCS5718970.1"/>
    <property type="molecule type" value="Genomic_DNA"/>
</dbReference>
<comment type="caution">
    <text evidence="1">The sequence shown here is derived from an EMBL/GenBank/DDBJ whole genome shotgun (WGS) entry which is preliminary data.</text>
</comment>
<name>A0ABT2GRX9_9MICO</name>
<sequence>MTLTTIIPSLRRSIPDPLSTDRWPEHTVATTTDVLVAGISLLRLVDLCGTPCVHTAASVVPGTHGRPSPTGQACVVVVRILQIEPMPVTPSAGTAPVLRVVVDGDLGHAHPVASEARLVGRVSTARHVLATCLASDQAADAAESALAIPVPEDLSVGDLIAVPCVGTVPLRALREH</sequence>
<evidence type="ECO:0000313" key="2">
    <source>
        <dbReference type="Proteomes" id="UP001165584"/>
    </source>
</evidence>
<proteinExistence type="predicted"/>
<protein>
    <submittedName>
        <fullName evidence="1">Uncharacterized protein</fullName>
    </submittedName>
</protein>
<reference evidence="1" key="1">
    <citation type="submission" date="2022-08" db="EMBL/GenBank/DDBJ databases">
        <authorList>
            <person name="Deng Y."/>
            <person name="Han X.-F."/>
            <person name="Zhang Y.-Q."/>
        </authorList>
    </citation>
    <scope>NUCLEOTIDE SEQUENCE</scope>
    <source>
        <strain evidence="1">CPCC 205763</strain>
    </source>
</reference>
<evidence type="ECO:0000313" key="1">
    <source>
        <dbReference type="EMBL" id="MCS5718970.1"/>
    </source>
</evidence>
<organism evidence="1 2">
    <name type="scientific">Herbiconiux aconitum</name>
    <dbReference type="NCBI Taxonomy" id="2970913"/>
    <lineage>
        <taxon>Bacteria</taxon>
        <taxon>Bacillati</taxon>
        <taxon>Actinomycetota</taxon>
        <taxon>Actinomycetes</taxon>
        <taxon>Micrococcales</taxon>
        <taxon>Microbacteriaceae</taxon>
        <taxon>Herbiconiux</taxon>
    </lineage>
</organism>
<dbReference type="Proteomes" id="UP001165584">
    <property type="component" value="Unassembled WGS sequence"/>
</dbReference>
<gene>
    <name evidence="1" type="ORF">N1027_12575</name>
</gene>